<comment type="caution">
    <text evidence="4">The sequence shown here is derived from an EMBL/GenBank/DDBJ whole genome shotgun (WGS) entry which is preliminary data.</text>
</comment>
<comment type="subcellular location">
    <subcellularLocation>
        <location evidence="3">Mitochondrion</location>
    </subcellularLocation>
</comment>
<sequence>MSVVNPEKNVPRKVEEALLYRLKQHAMKQCKDRAEAYAQCCTPRVFSAVWACREDFRELNECLQKHTNPLQLNELKRRWLEAGQPEIPNWEALLQDL</sequence>
<dbReference type="Proteomes" id="UP001497392">
    <property type="component" value="Unassembled WGS sequence"/>
</dbReference>
<protein>
    <recommendedName>
        <fullName evidence="3">COX assembly mitochondrial protein</fullName>
    </recommendedName>
</protein>
<evidence type="ECO:0000313" key="4">
    <source>
        <dbReference type="EMBL" id="CAL5218585.1"/>
    </source>
</evidence>
<dbReference type="InterPro" id="IPR013892">
    <property type="entry name" value="Cyt_c_biogenesis_Cmc1-like"/>
</dbReference>
<gene>
    <name evidence="4" type="primary">g279</name>
    <name evidence="4" type="ORF">VP750_LOCUS244</name>
</gene>
<organism evidence="4 5">
    <name type="scientific">Coccomyxa viridis</name>
    <dbReference type="NCBI Taxonomy" id="1274662"/>
    <lineage>
        <taxon>Eukaryota</taxon>
        <taxon>Viridiplantae</taxon>
        <taxon>Chlorophyta</taxon>
        <taxon>core chlorophytes</taxon>
        <taxon>Trebouxiophyceae</taxon>
        <taxon>Trebouxiophyceae incertae sedis</taxon>
        <taxon>Coccomyxaceae</taxon>
        <taxon>Coccomyxa</taxon>
    </lineage>
</organism>
<accession>A0ABP1FFC2</accession>
<comment type="similarity">
    <text evidence="1 3">Belongs to the CMC family.</text>
</comment>
<evidence type="ECO:0000313" key="5">
    <source>
        <dbReference type="Proteomes" id="UP001497392"/>
    </source>
</evidence>
<evidence type="ECO:0000256" key="1">
    <source>
        <dbReference type="ARBA" id="ARBA00007347"/>
    </source>
</evidence>
<reference evidence="4 5" key="1">
    <citation type="submission" date="2024-06" db="EMBL/GenBank/DDBJ databases">
        <authorList>
            <person name="Kraege A."/>
            <person name="Thomma B."/>
        </authorList>
    </citation>
    <scope>NUCLEOTIDE SEQUENCE [LARGE SCALE GENOMIC DNA]</scope>
</reference>
<proteinExistence type="inferred from homology"/>
<dbReference type="PANTHER" id="PTHR22977:SF5">
    <property type="entry name" value="COX ASSEMBLY MITOCHONDRIAL PROTEIN HOMOLOG"/>
    <property type="match status" value="1"/>
</dbReference>
<keyword evidence="5" id="KW-1185">Reference proteome</keyword>
<dbReference type="EMBL" id="CAXHTA020000001">
    <property type="protein sequence ID" value="CAL5218585.1"/>
    <property type="molecule type" value="Genomic_DNA"/>
</dbReference>
<name>A0ABP1FFC2_9CHLO</name>
<evidence type="ECO:0000256" key="2">
    <source>
        <dbReference type="ARBA" id="ARBA00023157"/>
    </source>
</evidence>
<keyword evidence="3" id="KW-0496">Mitochondrion</keyword>
<dbReference type="PANTHER" id="PTHR22977">
    <property type="entry name" value="COX ASSEMBLY MITOCHONDRIAL PROTEIN"/>
    <property type="match status" value="1"/>
</dbReference>
<dbReference type="Pfam" id="PF08583">
    <property type="entry name" value="Cmc1"/>
    <property type="match status" value="1"/>
</dbReference>
<evidence type="ECO:0000256" key="3">
    <source>
        <dbReference type="RuleBase" id="RU364104"/>
    </source>
</evidence>
<keyword evidence="2" id="KW-1015">Disulfide bond</keyword>